<evidence type="ECO:0000313" key="3">
    <source>
        <dbReference type="Proteomes" id="UP000310200"/>
    </source>
</evidence>
<reference evidence="2 3" key="1">
    <citation type="journal article" date="2019" name="Philos. Trans. R. Soc. Lond., B, Biol. Sci.">
        <title>Ant behaviour and brain gene expression of defending hosts depend on the ecological success of the intruding social parasite.</title>
        <authorList>
            <person name="Kaur R."/>
            <person name="Stoldt M."/>
            <person name="Jongepier E."/>
            <person name="Feldmeyer B."/>
            <person name="Menzel F."/>
            <person name="Bornberg-Bauer E."/>
            <person name="Foitzik S."/>
        </authorList>
    </citation>
    <scope>NUCLEOTIDE SEQUENCE [LARGE SCALE GENOMIC DNA]</scope>
    <source>
        <tissue evidence="2">Whole body</tissue>
    </source>
</reference>
<evidence type="ECO:0000256" key="1">
    <source>
        <dbReference type="SAM" id="MobiDB-lite"/>
    </source>
</evidence>
<accession>A0A4S2JZI9</accession>
<proteinExistence type="predicted"/>
<protein>
    <submittedName>
        <fullName evidence="2">Uncharacterized protein</fullName>
    </submittedName>
</protein>
<gene>
    <name evidence="2" type="ORF">DBV15_09690</name>
</gene>
<feature type="region of interest" description="Disordered" evidence="1">
    <location>
        <begin position="41"/>
        <end position="73"/>
    </location>
</feature>
<dbReference type="Proteomes" id="UP000310200">
    <property type="component" value="Unassembled WGS sequence"/>
</dbReference>
<sequence>MVELTCKLLIVVNDTDEHDVDNIHTELRYRVWPLLSSRGIKGRDHETAGHRGSRVSVEGTSVASSGQNETMGRQTDSHQAQFRGRLFSHPSKQSAAISSGGRRASTVRINAMPNSVLAREICGQIAISRPIPRGNREIDFSVNPEGRHGSKRFFEISRVDRNVGDENQNGSTGFRRVYRSRPDAATPRMLVSTPRSARRSSRWNETEREGPLCGLTVGEIVGSSFAIYGYWQQLFYNADSYRAARPSLFLDSGEGWRERVINPPRVVVRLSSHRTVENPEWKIGKNLEERAQRFLLPSRRGSLGAARSDEWTHVSFANSSFEDISN</sequence>
<feature type="compositionally biased region" description="Polar residues" evidence="1">
    <location>
        <begin position="58"/>
        <end position="73"/>
    </location>
</feature>
<evidence type="ECO:0000313" key="2">
    <source>
        <dbReference type="EMBL" id="TGZ39748.1"/>
    </source>
</evidence>
<keyword evidence="3" id="KW-1185">Reference proteome</keyword>
<dbReference type="AlphaFoldDB" id="A0A4S2JZI9"/>
<name>A0A4S2JZI9_9HYME</name>
<comment type="caution">
    <text evidence="2">The sequence shown here is derived from an EMBL/GenBank/DDBJ whole genome shotgun (WGS) entry which is preliminary data.</text>
</comment>
<organism evidence="2 3">
    <name type="scientific">Temnothorax longispinosus</name>
    <dbReference type="NCBI Taxonomy" id="300112"/>
    <lineage>
        <taxon>Eukaryota</taxon>
        <taxon>Metazoa</taxon>
        <taxon>Ecdysozoa</taxon>
        <taxon>Arthropoda</taxon>
        <taxon>Hexapoda</taxon>
        <taxon>Insecta</taxon>
        <taxon>Pterygota</taxon>
        <taxon>Neoptera</taxon>
        <taxon>Endopterygota</taxon>
        <taxon>Hymenoptera</taxon>
        <taxon>Apocrita</taxon>
        <taxon>Aculeata</taxon>
        <taxon>Formicoidea</taxon>
        <taxon>Formicidae</taxon>
        <taxon>Myrmicinae</taxon>
        <taxon>Temnothorax</taxon>
    </lineage>
</organism>
<dbReference type="EMBL" id="QBLH01003302">
    <property type="protein sequence ID" value="TGZ39748.1"/>
    <property type="molecule type" value="Genomic_DNA"/>
</dbReference>